<sequence>MPEYSSITALDKLLAELPVGAARRRQLGMVRGELLRALSRGALPVGARRSLRRLLERDAIGPYLRIAESGALRARLIKGARPPTSEPTNEIRRQCVDMLREAIGLPPLRLAGGAPALQPTPEFGDLAALRNQLDRDLGSGYLSPGRTRLTAVLALILDAAPRSGELVALRLTHLTADNRAVYIERHPQHGSSEPTRGDWFALSPLGRAALERWLPVRRQLVEQAHGTSKLWVSLRPNHSGVLDEEGGATLRPAGLPLEENGLITGYRRGRAQYGLTALLPPKPEQLRRAVVAETSRPVLARAVHRRPGQRN</sequence>
<evidence type="ECO:0008006" key="4">
    <source>
        <dbReference type="Google" id="ProtNLM"/>
    </source>
</evidence>
<evidence type="ECO:0000313" key="2">
    <source>
        <dbReference type="EMBL" id="MFH8543572.1"/>
    </source>
</evidence>
<dbReference type="EMBL" id="JBIRGQ010000001">
    <property type="protein sequence ID" value="MFH8543572.1"/>
    <property type="molecule type" value="Genomic_DNA"/>
</dbReference>
<dbReference type="RefSeq" id="WP_397706831.1">
    <property type="nucleotide sequence ID" value="NZ_JBIRGN010000001.1"/>
</dbReference>
<name>A0ABW7QFH5_9ACTN</name>
<dbReference type="Proteomes" id="UP001610818">
    <property type="component" value="Unassembled WGS sequence"/>
</dbReference>
<dbReference type="Gene3D" id="1.10.443.10">
    <property type="entry name" value="Intergrase catalytic core"/>
    <property type="match status" value="1"/>
</dbReference>
<dbReference type="InterPro" id="IPR013762">
    <property type="entry name" value="Integrase-like_cat_sf"/>
</dbReference>
<accession>A0ABW7QFH5</accession>
<evidence type="ECO:0000313" key="3">
    <source>
        <dbReference type="Proteomes" id="UP001610818"/>
    </source>
</evidence>
<keyword evidence="1" id="KW-0233">DNA recombination</keyword>
<comment type="caution">
    <text evidence="2">The sequence shown here is derived from an EMBL/GenBank/DDBJ whole genome shotgun (WGS) entry which is preliminary data.</text>
</comment>
<reference evidence="2 3" key="1">
    <citation type="submission" date="2024-10" db="EMBL/GenBank/DDBJ databases">
        <title>The Natural Products Discovery Center: Release of the First 8490 Sequenced Strains for Exploring Actinobacteria Biosynthetic Diversity.</title>
        <authorList>
            <person name="Kalkreuter E."/>
            <person name="Kautsar S.A."/>
            <person name="Yang D."/>
            <person name="Bader C.D."/>
            <person name="Teijaro C.N."/>
            <person name="Fluegel L."/>
            <person name="Davis C.M."/>
            <person name="Simpson J.R."/>
            <person name="Lauterbach L."/>
            <person name="Steele A.D."/>
            <person name="Gui C."/>
            <person name="Meng S."/>
            <person name="Li G."/>
            <person name="Viehrig K."/>
            <person name="Ye F."/>
            <person name="Su P."/>
            <person name="Kiefer A.F."/>
            <person name="Nichols A."/>
            <person name="Cepeda A.J."/>
            <person name="Yan W."/>
            <person name="Fan B."/>
            <person name="Jiang Y."/>
            <person name="Adhikari A."/>
            <person name="Zheng C.-J."/>
            <person name="Schuster L."/>
            <person name="Cowan T.M."/>
            <person name="Smanski M.J."/>
            <person name="Chevrette M.G."/>
            <person name="De Carvalho L.P.S."/>
            <person name="Shen B."/>
        </authorList>
    </citation>
    <scope>NUCLEOTIDE SEQUENCE [LARGE SCALE GENOMIC DNA]</scope>
    <source>
        <strain evidence="2 3">NPDC017990</strain>
    </source>
</reference>
<proteinExistence type="predicted"/>
<gene>
    <name evidence="2" type="ORF">ACH4F9_01015</name>
</gene>
<dbReference type="InterPro" id="IPR011010">
    <property type="entry name" value="DNA_brk_join_enz"/>
</dbReference>
<dbReference type="SUPFAM" id="SSF56349">
    <property type="entry name" value="DNA breaking-rejoining enzymes"/>
    <property type="match status" value="1"/>
</dbReference>
<organism evidence="2 3">
    <name type="scientific">Streptomyces longisporoflavus</name>
    <dbReference type="NCBI Taxonomy" id="28044"/>
    <lineage>
        <taxon>Bacteria</taxon>
        <taxon>Bacillati</taxon>
        <taxon>Actinomycetota</taxon>
        <taxon>Actinomycetes</taxon>
        <taxon>Kitasatosporales</taxon>
        <taxon>Streptomycetaceae</taxon>
        <taxon>Streptomyces</taxon>
    </lineage>
</organism>
<evidence type="ECO:0000256" key="1">
    <source>
        <dbReference type="ARBA" id="ARBA00023172"/>
    </source>
</evidence>
<protein>
    <recommendedName>
        <fullName evidence="4">Integrase</fullName>
    </recommendedName>
</protein>
<keyword evidence="3" id="KW-1185">Reference proteome</keyword>